<organism evidence="1 2">
    <name type="scientific">Methylocystis echinoides</name>
    <dbReference type="NCBI Taxonomy" id="29468"/>
    <lineage>
        <taxon>Bacteria</taxon>
        <taxon>Pseudomonadati</taxon>
        <taxon>Pseudomonadota</taxon>
        <taxon>Alphaproteobacteria</taxon>
        <taxon>Hyphomicrobiales</taxon>
        <taxon>Methylocystaceae</taxon>
        <taxon>Methylocystis</taxon>
    </lineage>
</organism>
<dbReference type="EMBL" id="BSEC01000001">
    <property type="protein sequence ID" value="GLI92454.1"/>
    <property type="molecule type" value="Genomic_DNA"/>
</dbReference>
<gene>
    <name evidence="1" type="ORF">LMG27198_14460</name>
</gene>
<accession>A0A9W6LRM6</accession>
<keyword evidence="2" id="KW-1185">Reference proteome</keyword>
<comment type="caution">
    <text evidence="1">The sequence shown here is derived from an EMBL/GenBank/DDBJ whole genome shotgun (WGS) entry which is preliminary data.</text>
</comment>
<dbReference type="RefSeq" id="WP_281801682.1">
    <property type="nucleotide sequence ID" value="NZ_BSEC01000001.1"/>
</dbReference>
<evidence type="ECO:0000313" key="2">
    <source>
        <dbReference type="Proteomes" id="UP001144323"/>
    </source>
</evidence>
<protein>
    <submittedName>
        <fullName evidence="1">Uncharacterized protein</fullName>
    </submittedName>
</protein>
<dbReference type="Proteomes" id="UP001144323">
    <property type="component" value="Unassembled WGS sequence"/>
</dbReference>
<reference evidence="1" key="1">
    <citation type="journal article" date="2023" name="Int. J. Syst. Evol. Microbiol.">
        <title>Methylocystis iwaonis sp. nov., a type II methane-oxidizing bacterium from surface soil of a rice paddy field in Japan, and emended description of the genus Methylocystis (ex Whittenbury et al. 1970) Bowman et al. 1993.</title>
        <authorList>
            <person name="Kaise H."/>
            <person name="Sawadogo J.B."/>
            <person name="Alam M.S."/>
            <person name="Ueno C."/>
            <person name="Dianou D."/>
            <person name="Shinjo R."/>
            <person name="Asakawa S."/>
        </authorList>
    </citation>
    <scope>NUCLEOTIDE SEQUENCE</scope>
    <source>
        <strain evidence="1">LMG27198</strain>
    </source>
</reference>
<proteinExistence type="predicted"/>
<name>A0A9W6LRM6_9HYPH</name>
<sequence length="120" mass="13051">MEKEQSGTPLGDILLRIGVELGEAARSVEDLHALVGATVKANGANETFLREAQTIDILQQHLSALGGFISELSESLPESWRVESGDAVSKVTLSKLRQRLAQIRVDESQDQHPAGDCHMF</sequence>
<evidence type="ECO:0000313" key="1">
    <source>
        <dbReference type="EMBL" id="GLI92454.1"/>
    </source>
</evidence>
<dbReference type="AlphaFoldDB" id="A0A9W6LRM6"/>